<evidence type="ECO:0000313" key="2">
    <source>
        <dbReference type="Proteomes" id="UP000268623"/>
    </source>
</evidence>
<keyword evidence="2" id="KW-1185">Reference proteome</keyword>
<sequence length="127" mass="13993">MAISYSFVTSDWKCVVERRGDDASAPLSFIIHKDGEAHQSTPLTTYEIGMLATKLARIYFERTNKVIWPVHGAMLAHYEKVGLEEAPEQVFLHAAASPGSEANRRAAEAPKEASCEFCVDECTGDCI</sequence>
<gene>
    <name evidence="1" type="ORF">D1O30_07235</name>
</gene>
<evidence type="ECO:0000313" key="1">
    <source>
        <dbReference type="EMBL" id="RNJ49429.1"/>
    </source>
</evidence>
<protein>
    <submittedName>
        <fullName evidence="1">Uncharacterized protein</fullName>
    </submittedName>
</protein>
<dbReference type="AlphaFoldDB" id="A0A3M9XMB4"/>
<dbReference type="EMBL" id="QWDD01000001">
    <property type="protein sequence ID" value="RNJ49429.1"/>
    <property type="molecule type" value="Genomic_DNA"/>
</dbReference>
<proteinExistence type="predicted"/>
<name>A0A3M9XMB4_9HYPH</name>
<organism evidence="1 2">
    <name type="scientific">Methylocystis hirsuta</name>
    <dbReference type="NCBI Taxonomy" id="369798"/>
    <lineage>
        <taxon>Bacteria</taxon>
        <taxon>Pseudomonadati</taxon>
        <taxon>Pseudomonadota</taxon>
        <taxon>Alphaproteobacteria</taxon>
        <taxon>Hyphomicrobiales</taxon>
        <taxon>Methylocystaceae</taxon>
        <taxon>Methylocystis</taxon>
    </lineage>
</organism>
<reference evidence="1 2" key="1">
    <citation type="submission" date="2018-08" db="EMBL/GenBank/DDBJ databases">
        <title>Genome sequence of Methylocystis hirsuta CSC1, a methanotroph able to accumulate PHAs.</title>
        <authorList>
            <person name="Bordel S."/>
            <person name="Rodriguez E."/>
            <person name="Gancedo J."/>
            <person name="Munoz R."/>
        </authorList>
    </citation>
    <scope>NUCLEOTIDE SEQUENCE [LARGE SCALE GENOMIC DNA]</scope>
    <source>
        <strain evidence="1 2">CSC1</strain>
    </source>
</reference>
<comment type="caution">
    <text evidence="1">The sequence shown here is derived from an EMBL/GenBank/DDBJ whole genome shotgun (WGS) entry which is preliminary data.</text>
</comment>
<dbReference type="Proteomes" id="UP000268623">
    <property type="component" value="Unassembled WGS sequence"/>
</dbReference>
<accession>A0A3M9XMB4</accession>
<dbReference type="RefSeq" id="WP_123175395.1">
    <property type="nucleotide sequence ID" value="NZ_QWDD01000001.1"/>
</dbReference>